<dbReference type="Gene3D" id="1.10.10.10">
    <property type="entry name" value="Winged helix-like DNA-binding domain superfamily/Winged helix DNA-binding domain"/>
    <property type="match status" value="1"/>
</dbReference>
<feature type="region of interest" description="Disordered" evidence="1">
    <location>
        <begin position="164"/>
        <end position="228"/>
    </location>
</feature>
<protein>
    <recommendedName>
        <fullName evidence="2">SWIRM domain-containing protein</fullName>
    </recommendedName>
</protein>
<dbReference type="InterPro" id="IPR036388">
    <property type="entry name" value="WH-like_DNA-bd_sf"/>
</dbReference>
<dbReference type="SUPFAM" id="SSF46689">
    <property type="entry name" value="Homeodomain-like"/>
    <property type="match status" value="1"/>
</dbReference>
<gene>
    <name evidence="3" type="ORF">H2201_008782</name>
</gene>
<keyword evidence="4" id="KW-1185">Reference proteome</keyword>
<accession>A0ABQ9NG34</accession>
<comment type="caution">
    <text evidence="3">The sequence shown here is derived from an EMBL/GenBank/DDBJ whole genome shotgun (WGS) entry which is preliminary data.</text>
</comment>
<name>A0ABQ9NG34_9PEZI</name>
<feature type="compositionally biased region" description="Polar residues" evidence="1">
    <location>
        <begin position="27"/>
        <end position="40"/>
    </location>
</feature>
<dbReference type="InterPro" id="IPR009057">
    <property type="entry name" value="Homeodomain-like_sf"/>
</dbReference>
<dbReference type="PANTHER" id="PTHR12374">
    <property type="entry name" value="TRANSCRIPTIONAL ADAPTOR 2 ADA2 -RELATED"/>
    <property type="match status" value="1"/>
</dbReference>
<feature type="domain" description="SWIRM" evidence="2">
    <location>
        <begin position="255"/>
        <end position="354"/>
    </location>
</feature>
<evidence type="ECO:0000313" key="4">
    <source>
        <dbReference type="Proteomes" id="UP001172684"/>
    </source>
</evidence>
<organism evidence="3 4">
    <name type="scientific">Coniosporium apollinis</name>
    <dbReference type="NCBI Taxonomy" id="61459"/>
    <lineage>
        <taxon>Eukaryota</taxon>
        <taxon>Fungi</taxon>
        <taxon>Dikarya</taxon>
        <taxon>Ascomycota</taxon>
        <taxon>Pezizomycotina</taxon>
        <taxon>Dothideomycetes</taxon>
        <taxon>Dothideomycetes incertae sedis</taxon>
        <taxon>Coniosporium</taxon>
    </lineage>
</organism>
<evidence type="ECO:0000256" key="1">
    <source>
        <dbReference type="SAM" id="MobiDB-lite"/>
    </source>
</evidence>
<feature type="compositionally biased region" description="Polar residues" evidence="1">
    <location>
        <begin position="203"/>
        <end position="219"/>
    </location>
</feature>
<evidence type="ECO:0000313" key="3">
    <source>
        <dbReference type="EMBL" id="KAJ9655557.1"/>
    </source>
</evidence>
<feature type="compositionally biased region" description="Low complexity" evidence="1">
    <location>
        <begin position="11"/>
        <end position="26"/>
    </location>
</feature>
<feature type="region of interest" description="Disordered" evidence="1">
    <location>
        <begin position="1"/>
        <end position="88"/>
    </location>
</feature>
<dbReference type="PANTHER" id="PTHR12374:SF21">
    <property type="entry name" value="SWIRM DOMAIN-CONTAINING PROTEIN FUN19-RELATED"/>
    <property type="match status" value="1"/>
</dbReference>
<sequence length="365" mass="41175">MHGDSFHSPTSQMLSRSPLSSFSSESAPTRMQSVFCQSSPRGLDSKQSLLLPPPISPLATEEKDNVRGPGENDDLDPPLFDSDGSTVEDMPLFPSEHVDPQHEATVSQYINRNRGNDPTSRPTKEEYLLFISTVAKNYNNDPQAWLRRQREILSMYQPFRVVKPSAPTNGLRRLAPAPSSGPRKSKPVVAIPHIPRARRQKRTPQVQVWDSFEQTSSPTPKGPRPAVNRDDVYYRSLPDYSPNAFTTLPDNNKSLKADWKGRMLDLSTDPDKHMLHPAEVNLAATLRLSCATYLCSKRRIFMARMDAMCIGKEFRKTGAQQACRIDVNKVSKLWSAFDRVGWFDKKFFVSIFDNLYATSRARSDG</sequence>
<evidence type="ECO:0000259" key="2">
    <source>
        <dbReference type="PROSITE" id="PS50934"/>
    </source>
</evidence>
<reference evidence="3" key="1">
    <citation type="submission" date="2022-10" db="EMBL/GenBank/DDBJ databases">
        <title>Culturing micro-colonial fungi from biological soil crusts in the Mojave desert and describing Neophaeococcomyces mojavensis, and introducing the new genera and species Taxawa tesnikishii.</title>
        <authorList>
            <person name="Kurbessoian T."/>
            <person name="Stajich J.E."/>
        </authorList>
    </citation>
    <scope>NUCLEOTIDE SEQUENCE</scope>
    <source>
        <strain evidence="3">TK_1</strain>
    </source>
</reference>
<dbReference type="InterPro" id="IPR007526">
    <property type="entry name" value="SWIRM"/>
</dbReference>
<dbReference type="Proteomes" id="UP001172684">
    <property type="component" value="Unassembled WGS sequence"/>
</dbReference>
<dbReference type="PROSITE" id="PS50934">
    <property type="entry name" value="SWIRM"/>
    <property type="match status" value="1"/>
</dbReference>
<proteinExistence type="predicted"/>
<dbReference type="EMBL" id="JAPDRL010000163">
    <property type="protein sequence ID" value="KAJ9655557.1"/>
    <property type="molecule type" value="Genomic_DNA"/>
</dbReference>
<dbReference type="Pfam" id="PF04433">
    <property type="entry name" value="SWIRM"/>
    <property type="match status" value="1"/>
</dbReference>